<dbReference type="EMBL" id="ML995836">
    <property type="protein sequence ID" value="KAF2769221.1"/>
    <property type="molecule type" value="Genomic_DNA"/>
</dbReference>
<evidence type="ECO:0000313" key="3">
    <source>
        <dbReference type="EMBL" id="KAF2769221.1"/>
    </source>
</evidence>
<evidence type="ECO:0000256" key="2">
    <source>
        <dbReference type="SAM" id="Phobius"/>
    </source>
</evidence>
<evidence type="ECO:0000256" key="1">
    <source>
        <dbReference type="SAM" id="MobiDB-lite"/>
    </source>
</evidence>
<protein>
    <submittedName>
        <fullName evidence="3">Uncharacterized protein</fullName>
    </submittedName>
</protein>
<organism evidence="3 4">
    <name type="scientific">Teratosphaeria nubilosa</name>
    <dbReference type="NCBI Taxonomy" id="161662"/>
    <lineage>
        <taxon>Eukaryota</taxon>
        <taxon>Fungi</taxon>
        <taxon>Dikarya</taxon>
        <taxon>Ascomycota</taxon>
        <taxon>Pezizomycotina</taxon>
        <taxon>Dothideomycetes</taxon>
        <taxon>Dothideomycetidae</taxon>
        <taxon>Mycosphaerellales</taxon>
        <taxon>Teratosphaeriaceae</taxon>
        <taxon>Teratosphaeria</taxon>
    </lineage>
</organism>
<evidence type="ECO:0000313" key="4">
    <source>
        <dbReference type="Proteomes" id="UP000799436"/>
    </source>
</evidence>
<dbReference type="Proteomes" id="UP000799436">
    <property type="component" value="Unassembled WGS sequence"/>
</dbReference>
<sequence>MSARGRTSSWPRHQLPEDRVAASRQERGSWPLDQHAARHSTTHGLTHTPPSRSRGCSPRPRSGTSFLPVVIIGTICWICISLCMLYPVPPQHPVTPDVLRKELSAMAPWLLQGDVTRLLAPLPSRLGEAFTETWFRDLRQDGGEAESD</sequence>
<name>A0A6G1L8G1_9PEZI</name>
<accession>A0A6G1L8G1</accession>
<dbReference type="AlphaFoldDB" id="A0A6G1L8G1"/>
<reference evidence="3" key="1">
    <citation type="journal article" date="2020" name="Stud. Mycol.">
        <title>101 Dothideomycetes genomes: a test case for predicting lifestyles and emergence of pathogens.</title>
        <authorList>
            <person name="Haridas S."/>
            <person name="Albert R."/>
            <person name="Binder M."/>
            <person name="Bloem J."/>
            <person name="Labutti K."/>
            <person name="Salamov A."/>
            <person name="Andreopoulos B."/>
            <person name="Baker S."/>
            <person name="Barry K."/>
            <person name="Bills G."/>
            <person name="Bluhm B."/>
            <person name="Cannon C."/>
            <person name="Castanera R."/>
            <person name="Culley D."/>
            <person name="Daum C."/>
            <person name="Ezra D."/>
            <person name="Gonzalez J."/>
            <person name="Henrissat B."/>
            <person name="Kuo A."/>
            <person name="Liang C."/>
            <person name="Lipzen A."/>
            <person name="Lutzoni F."/>
            <person name="Magnuson J."/>
            <person name="Mondo S."/>
            <person name="Nolan M."/>
            <person name="Ohm R."/>
            <person name="Pangilinan J."/>
            <person name="Park H.-J."/>
            <person name="Ramirez L."/>
            <person name="Alfaro M."/>
            <person name="Sun H."/>
            <person name="Tritt A."/>
            <person name="Yoshinaga Y."/>
            <person name="Zwiers L.-H."/>
            <person name="Turgeon B."/>
            <person name="Goodwin S."/>
            <person name="Spatafora J."/>
            <person name="Crous P."/>
            <person name="Grigoriev I."/>
        </authorList>
    </citation>
    <scope>NUCLEOTIDE SEQUENCE</scope>
    <source>
        <strain evidence="3">CBS 116005</strain>
    </source>
</reference>
<keyword evidence="2" id="KW-0812">Transmembrane</keyword>
<feature type="compositionally biased region" description="Basic and acidic residues" evidence="1">
    <location>
        <begin position="14"/>
        <end position="27"/>
    </location>
</feature>
<feature type="compositionally biased region" description="Low complexity" evidence="1">
    <location>
        <begin position="49"/>
        <end position="62"/>
    </location>
</feature>
<keyword evidence="2" id="KW-0472">Membrane</keyword>
<keyword evidence="4" id="KW-1185">Reference proteome</keyword>
<feature type="compositionally biased region" description="Polar residues" evidence="1">
    <location>
        <begin position="1"/>
        <end position="11"/>
    </location>
</feature>
<gene>
    <name evidence="3" type="ORF">EJ03DRAFT_374736</name>
</gene>
<keyword evidence="2" id="KW-1133">Transmembrane helix</keyword>
<feature type="transmembrane region" description="Helical" evidence="2">
    <location>
        <begin position="66"/>
        <end position="88"/>
    </location>
</feature>
<feature type="region of interest" description="Disordered" evidence="1">
    <location>
        <begin position="1"/>
        <end position="62"/>
    </location>
</feature>
<proteinExistence type="predicted"/>